<dbReference type="EMBL" id="CP006986">
    <property type="protein sequence ID" value="AIC27949.1"/>
    <property type="molecule type" value="Genomic_DNA"/>
</dbReference>
<name>A0A060I2J3_RHIET</name>
<gene>
    <name evidence="2" type="ORF">IE4771_CH02853</name>
</gene>
<sequence>MQKRIQIFPSNRAMRFSPYSPCENKPTTRWRRDRGGPISSDPPSQARVARTRLWSST</sequence>
<evidence type="ECO:0000313" key="3">
    <source>
        <dbReference type="Proteomes" id="UP000027180"/>
    </source>
</evidence>
<proteinExistence type="predicted"/>
<dbReference type="HOGENOM" id="CLU_2993550_0_0_5"/>
<dbReference type="AlphaFoldDB" id="A0A060I2J3"/>
<reference evidence="2 3" key="1">
    <citation type="submission" date="2013-12" db="EMBL/GenBank/DDBJ databases">
        <title>Complete genome sequence of Rhizobium etli bv. mimosae IE4771.</title>
        <authorList>
            <person name="Bustos P."/>
            <person name="Santamaria R.I."/>
            <person name="Lozano L."/>
            <person name="Ormeno-Orrillo E."/>
            <person name="Rogel M.A."/>
            <person name="Romero D."/>
            <person name="Cevallos M.A."/>
            <person name="Martinez-Romero E."/>
            <person name="Gonzalez V."/>
        </authorList>
    </citation>
    <scope>NUCLEOTIDE SEQUENCE [LARGE SCALE GENOMIC DNA]</scope>
    <source>
        <strain evidence="2 3">IE4771</strain>
    </source>
</reference>
<accession>A0A060I2J3</accession>
<evidence type="ECO:0000313" key="2">
    <source>
        <dbReference type="EMBL" id="AIC27949.1"/>
    </source>
</evidence>
<dbReference type="Proteomes" id="UP000027180">
    <property type="component" value="Chromosome"/>
</dbReference>
<feature type="region of interest" description="Disordered" evidence="1">
    <location>
        <begin position="1"/>
        <end position="57"/>
    </location>
</feature>
<dbReference type="KEGG" id="rei:IE4771_CH02853"/>
<organism evidence="2 3">
    <name type="scientific">Rhizobium etli bv. mimosae str. IE4771</name>
    <dbReference type="NCBI Taxonomy" id="1432050"/>
    <lineage>
        <taxon>Bacteria</taxon>
        <taxon>Pseudomonadati</taxon>
        <taxon>Pseudomonadota</taxon>
        <taxon>Alphaproteobacteria</taxon>
        <taxon>Hyphomicrobiales</taxon>
        <taxon>Rhizobiaceae</taxon>
        <taxon>Rhizobium/Agrobacterium group</taxon>
        <taxon>Rhizobium</taxon>
    </lineage>
</organism>
<protein>
    <submittedName>
        <fullName evidence="2">Uncharacterized protein</fullName>
    </submittedName>
</protein>
<evidence type="ECO:0000256" key="1">
    <source>
        <dbReference type="SAM" id="MobiDB-lite"/>
    </source>
</evidence>